<feature type="coiled-coil region" evidence="1">
    <location>
        <begin position="61"/>
        <end position="88"/>
    </location>
</feature>
<proteinExistence type="predicted"/>
<sequence>MKIYQKQLMNYKMRQQKEKTLKKKYIINLSNNQMIQENYLIEKKERETKEEEIVESLREISGRIQEQLKKTRTEREKTEETLVQLVEKVIEKLKREMLEMNL</sequence>
<dbReference type="AlphaFoldDB" id="A0A8S1M8H6"/>
<keyword evidence="3" id="KW-1185">Reference proteome</keyword>
<evidence type="ECO:0000256" key="1">
    <source>
        <dbReference type="SAM" id="Coils"/>
    </source>
</evidence>
<evidence type="ECO:0000313" key="2">
    <source>
        <dbReference type="EMBL" id="CAD8075102.1"/>
    </source>
</evidence>
<gene>
    <name evidence="2" type="ORF">PSON_ATCC_30995.1.T0330058</name>
</gene>
<comment type="caution">
    <text evidence="2">The sequence shown here is derived from an EMBL/GenBank/DDBJ whole genome shotgun (WGS) entry which is preliminary data.</text>
</comment>
<dbReference type="EMBL" id="CAJJDN010000033">
    <property type="protein sequence ID" value="CAD8075102.1"/>
    <property type="molecule type" value="Genomic_DNA"/>
</dbReference>
<accession>A0A8S1M8H6</accession>
<evidence type="ECO:0000313" key="3">
    <source>
        <dbReference type="Proteomes" id="UP000692954"/>
    </source>
</evidence>
<dbReference type="Proteomes" id="UP000692954">
    <property type="component" value="Unassembled WGS sequence"/>
</dbReference>
<reference evidence="2" key="1">
    <citation type="submission" date="2021-01" db="EMBL/GenBank/DDBJ databases">
        <authorList>
            <consortium name="Genoscope - CEA"/>
            <person name="William W."/>
        </authorList>
    </citation>
    <scope>NUCLEOTIDE SEQUENCE</scope>
</reference>
<protein>
    <submittedName>
        <fullName evidence="2">Uncharacterized protein</fullName>
    </submittedName>
</protein>
<name>A0A8S1M8H6_9CILI</name>
<organism evidence="2 3">
    <name type="scientific">Paramecium sonneborni</name>
    <dbReference type="NCBI Taxonomy" id="65129"/>
    <lineage>
        <taxon>Eukaryota</taxon>
        <taxon>Sar</taxon>
        <taxon>Alveolata</taxon>
        <taxon>Ciliophora</taxon>
        <taxon>Intramacronucleata</taxon>
        <taxon>Oligohymenophorea</taxon>
        <taxon>Peniculida</taxon>
        <taxon>Parameciidae</taxon>
        <taxon>Paramecium</taxon>
    </lineage>
</organism>
<keyword evidence="1" id="KW-0175">Coiled coil</keyword>